<feature type="region of interest" description="Disordered" evidence="1">
    <location>
        <begin position="21"/>
        <end position="46"/>
    </location>
</feature>
<reference evidence="2" key="1">
    <citation type="submission" date="2021-02" db="EMBL/GenBank/DDBJ databases">
        <authorList>
            <person name="Dougan E. K."/>
            <person name="Rhodes N."/>
            <person name="Thang M."/>
            <person name="Chan C."/>
        </authorList>
    </citation>
    <scope>NUCLEOTIDE SEQUENCE</scope>
</reference>
<name>A0A813E300_POLGL</name>
<dbReference type="EMBL" id="CAJNNV010005612">
    <property type="protein sequence ID" value="CAE8592334.1"/>
    <property type="molecule type" value="Genomic_DNA"/>
</dbReference>
<feature type="non-terminal residue" evidence="2">
    <location>
        <position position="1"/>
    </location>
</feature>
<comment type="caution">
    <text evidence="2">The sequence shown here is derived from an EMBL/GenBank/DDBJ whole genome shotgun (WGS) entry which is preliminary data.</text>
</comment>
<proteinExistence type="predicted"/>
<accession>A0A813E300</accession>
<dbReference type="Proteomes" id="UP000654075">
    <property type="component" value="Unassembled WGS sequence"/>
</dbReference>
<sequence length="133" mass="14715">VSLASLVPRSLVRLLRRRHRAARHRLQLPKASSRSPQQRRHDVSTASLVPRSLVRLLCRHRCLKSLLPQQPRLGPSTVSRHRAPRAAQLGRRLAAQRQLRRAAVEVAPASAPSVTGKSPSARETGKTKARMAA</sequence>
<gene>
    <name evidence="2" type="ORF">PGLA1383_LOCUS10988</name>
</gene>
<evidence type="ECO:0000256" key="1">
    <source>
        <dbReference type="SAM" id="MobiDB-lite"/>
    </source>
</evidence>
<feature type="region of interest" description="Disordered" evidence="1">
    <location>
        <begin position="104"/>
        <end position="133"/>
    </location>
</feature>
<evidence type="ECO:0000313" key="2">
    <source>
        <dbReference type="EMBL" id="CAE8592334.1"/>
    </source>
</evidence>
<feature type="non-terminal residue" evidence="2">
    <location>
        <position position="133"/>
    </location>
</feature>
<organism evidence="2 3">
    <name type="scientific">Polarella glacialis</name>
    <name type="common">Dinoflagellate</name>
    <dbReference type="NCBI Taxonomy" id="89957"/>
    <lineage>
        <taxon>Eukaryota</taxon>
        <taxon>Sar</taxon>
        <taxon>Alveolata</taxon>
        <taxon>Dinophyceae</taxon>
        <taxon>Suessiales</taxon>
        <taxon>Suessiaceae</taxon>
        <taxon>Polarella</taxon>
    </lineage>
</organism>
<dbReference type="AlphaFoldDB" id="A0A813E300"/>
<protein>
    <submittedName>
        <fullName evidence="2">Uncharacterized protein</fullName>
    </submittedName>
</protein>
<keyword evidence="3" id="KW-1185">Reference proteome</keyword>
<feature type="region of interest" description="Disordered" evidence="1">
    <location>
        <begin position="69"/>
        <end position="92"/>
    </location>
</feature>
<feature type="compositionally biased region" description="Low complexity" evidence="1">
    <location>
        <begin position="104"/>
        <end position="114"/>
    </location>
</feature>
<evidence type="ECO:0000313" key="3">
    <source>
        <dbReference type="Proteomes" id="UP000654075"/>
    </source>
</evidence>